<evidence type="ECO:0000313" key="2">
    <source>
        <dbReference type="Proteomes" id="UP000315647"/>
    </source>
</evidence>
<organism evidence="1 2">
    <name type="scientific">Gimesia panareensis</name>
    <dbReference type="NCBI Taxonomy" id="2527978"/>
    <lineage>
        <taxon>Bacteria</taxon>
        <taxon>Pseudomonadati</taxon>
        <taxon>Planctomycetota</taxon>
        <taxon>Planctomycetia</taxon>
        <taxon>Planctomycetales</taxon>
        <taxon>Planctomycetaceae</taxon>
        <taxon>Gimesia</taxon>
    </lineage>
</organism>
<proteinExistence type="predicted"/>
<evidence type="ECO:0000313" key="1">
    <source>
        <dbReference type="EMBL" id="QDT26263.1"/>
    </source>
</evidence>
<gene>
    <name evidence="1" type="ORF">Enr10x_15640</name>
</gene>
<name>A0A517Q3S6_9PLAN</name>
<dbReference type="RefSeq" id="WP_145448611.1">
    <property type="nucleotide sequence ID" value="NZ_CP037421.1"/>
</dbReference>
<accession>A0A517Q3S6</accession>
<dbReference type="EMBL" id="CP037421">
    <property type="protein sequence ID" value="QDT26263.1"/>
    <property type="molecule type" value="Genomic_DNA"/>
</dbReference>
<dbReference type="Proteomes" id="UP000315647">
    <property type="component" value="Chromosome"/>
</dbReference>
<reference evidence="1 2" key="1">
    <citation type="submission" date="2019-03" db="EMBL/GenBank/DDBJ databases">
        <title>Deep-cultivation of Planctomycetes and their phenomic and genomic characterization uncovers novel biology.</title>
        <authorList>
            <person name="Wiegand S."/>
            <person name="Jogler M."/>
            <person name="Boedeker C."/>
            <person name="Pinto D."/>
            <person name="Vollmers J."/>
            <person name="Rivas-Marin E."/>
            <person name="Kohn T."/>
            <person name="Peeters S.H."/>
            <person name="Heuer A."/>
            <person name="Rast P."/>
            <person name="Oberbeckmann S."/>
            <person name="Bunk B."/>
            <person name="Jeske O."/>
            <person name="Meyerdierks A."/>
            <person name="Storesund J.E."/>
            <person name="Kallscheuer N."/>
            <person name="Luecker S."/>
            <person name="Lage O.M."/>
            <person name="Pohl T."/>
            <person name="Merkel B.J."/>
            <person name="Hornburger P."/>
            <person name="Mueller R.-W."/>
            <person name="Bruemmer F."/>
            <person name="Labrenz M."/>
            <person name="Spormann A.M."/>
            <person name="Op den Camp H."/>
            <person name="Overmann J."/>
            <person name="Amann R."/>
            <person name="Jetten M.S.M."/>
            <person name="Mascher T."/>
            <person name="Medema M.H."/>
            <person name="Devos D.P."/>
            <person name="Kaster A.-K."/>
            <person name="Ovreas L."/>
            <person name="Rohde M."/>
            <person name="Galperin M.Y."/>
            <person name="Jogler C."/>
        </authorList>
    </citation>
    <scope>NUCLEOTIDE SEQUENCE [LARGE SCALE GENOMIC DNA]</scope>
    <source>
        <strain evidence="1 2">Enr10</strain>
    </source>
</reference>
<dbReference type="AlphaFoldDB" id="A0A517Q3S6"/>
<protein>
    <submittedName>
        <fullName evidence="1">Uncharacterized protein</fullName>
    </submittedName>
</protein>
<keyword evidence="2" id="KW-1185">Reference proteome</keyword>
<sequence>MKYGIKTFSYNNCNLFIECAVDQLSKALATIPPYTQMSENVHQTGIKTTDDMVFAVEVKGLEWSVIPLPPAQIRQSHWLARRLTKILDSKIVAYQVTYPDKSVEYALYQQGEETHSFQYSRLFRSYFGFQKKSDQKDSERKPWGWVRTFFERQKIADLQIERDQIVRFLEQSDSIVEEPAKLNKQITRIDAVYWEAS</sequence>